<organism evidence="2">
    <name type="scientific">Candidatus Aramenus sulfurataquae</name>
    <dbReference type="NCBI Taxonomy" id="1326980"/>
    <lineage>
        <taxon>Archaea</taxon>
        <taxon>Thermoproteota</taxon>
        <taxon>Thermoprotei</taxon>
        <taxon>Sulfolobales</taxon>
        <taxon>Sulfolobaceae</taxon>
        <taxon>Candidatus Aramenus</taxon>
    </lineage>
</organism>
<dbReference type="GO" id="GO:0140359">
    <property type="term" value="F:ABC-type transporter activity"/>
    <property type="evidence" value="ECO:0007669"/>
    <property type="project" value="InterPro"/>
</dbReference>
<gene>
    <name evidence="2" type="ORF">TQ35_08920</name>
</gene>
<keyword evidence="1" id="KW-0472">Membrane</keyword>
<reference evidence="2" key="1">
    <citation type="submission" date="2015-03" db="EMBL/GenBank/DDBJ databases">
        <title>Metagenome Sequencing of an Archaeal-Dominated Microbial Community from a Hot Spring at the Los Azufres Geothermal Field, Mexico.</title>
        <authorList>
            <person name="Servin-Garciduenas L.E."/>
            <person name="Martinez-Romero E."/>
        </authorList>
    </citation>
    <scope>NUCLEOTIDE SEQUENCE [LARGE SCALE GENOMIC DNA]</scope>
    <source>
        <strain evidence="2">AZ1-454</strain>
    </source>
</reference>
<evidence type="ECO:0008006" key="3">
    <source>
        <dbReference type="Google" id="ProtNLM"/>
    </source>
</evidence>
<feature type="transmembrane region" description="Helical" evidence="1">
    <location>
        <begin position="285"/>
        <end position="307"/>
    </location>
</feature>
<evidence type="ECO:0000256" key="1">
    <source>
        <dbReference type="SAM" id="Phobius"/>
    </source>
</evidence>
<feature type="transmembrane region" description="Helical" evidence="1">
    <location>
        <begin position="467"/>
        <end position="489"/>
    </location>
</feature>
<keyword evidence="1" id="KW-0812">Transmembrane</keyword>
<dbReference type="EMBL" id="JZWS01000202">
    <property type="protein sequence ID" value="KJR78128.1"/>
    <property type="molecule type" value="Genomic_DNA"/>
</dbReference>
<keyword evidence="1" id="KW-1133">Transmembrane helix</keyword>
<dbReference type="Pfam" id="PF12679">
    <property type="entry name" value="ABC2_membrane_2"/>
    <property type="match status" value="1"/>
</dbReference>
<dbReference type="PANTHER" id="PTHR43471">
    <property type="entry name" value="ABC TRANSPORTER PERMEASE"/>
    <property type="match status" value="1"/>
</dbReference>
<feature type="transmembrane region" description="Helical" evidence="1">
    <location>
        <begin position="337"/>
        <end position="367"/>
    </location>
</feature>
<feature type="transmembrane region" description="Helical" evidence="1">
    <location>
        <begin position="403"/>
        <end position="425"/>
    </location>
</feature>
<protein>
    <recommendedName>
        <fullName evidence="3">ABC transporter permease</fullName>
    </recommendedName>
</protein>
<comment type="caution">
    <text evidence="2">The sequence shown here is derived from an EMBL/GenBank/DDBJ whole genome shotgun (WGS) entry which is preliminary data.</text>
</comment>
<feature type="transmembrane region" description="Helical" evidence="1">
    <location>
        <begin position="373"/>
        <end position="396"/>
    </location>
</feature>
<dbReference type="AlphaFoldDB" id="A0A0F2LKN7"/>
<name>A0A0F2LKN7_9CREN</name>
<proteinExistence type="predicted"/>
<sequence>MRPFLYDFKRSFLRLSTLLLLVLFTLAGVGLTALVSSSLSSITPDKYSYVGYADVNGTNLQIVGLGIGPSGNPQQGLNVTVGVIIGNEIKYFSTITNSSGMFTLKVEGALAPNVTLQFSEANGKKGEIVLFNPNQGPINLAHEAWNATFEYASPYTLSIGYNTQGFANYEFPSPITGIPVAYYPNGTLKVLVASTVPGKLYYNVTTLSSSNSGKSSSTQSLQGLKYAGYLTSGIHVVLLDVGKLKYSSLTLYELNLNLTSNNYQNSVKIPFNTESTASSLSSQGIVTQLSTGTFVTFFPIVFLYLGYRLLAKPKEQGALDFLLSRPITRGSVFMSRYLGGVLTAFVSSALFVLSLSIATIALIGVPLPAFDALLLIVGFTADLTVFYSIMVMIASLTKSSGKYLGIAIFTYFFSLIETIIAQILLLNGINVESYLPYLDYNLPLAAVTNAISPSSGTSFYANVPLEIVGSILWIAVPTLIAYLAFTEYFKWRKLVSSSR</sequence>
<accession>A0A0F2LKN7</accession>
<dbReference type="GO" id="GO:0005886">
    <property type="term" value="C:plasma membrane"/>
    <property type="evidence" value="ECO:0007669"/>
    <property type="project" value="UniProtKB-SubCell"/>
</dbReference>
<evidence type="ECO:0000313" key="2">
    <source>
        <dbReference type="EMBL" id="KJR78128.1"/>
    </source>
</evidence>